<reference evidence="4 5" key="1">
    <citation type="submission" date="2016-10" db="EMBL/GenBank/DDBJ databases">
        <authorList>
            <person name="de Groot N.N."/>
        </authorList>
    </citation>
    <scope>NUCLEOTIDE SEQUENCE [LARGE SCALE GENOMIC DNA]</scope>
    <source>
        <strain evidence="4 5">NLAE-zl-G419</strain>
    </source>
</reference>
<dbReference type="GO" id="GO:0097367">
    <property type="term" value="F:carbohydrate derivative binding"/>
    <property type="evidence" value="ECO:0007669"/>
    <property type="project" value="InterPro"/>
</dbReference>
<dbReference type="EMBL" id="FOOE01000037">
    <property type="protein sequence ID" value="SFG24044.1"/>
    <property type="molecule type" value="Genomic_DNA"/>
</dbReference>
<protein>
    <submittedName>
        <fullName evidence="4">Transcriptional regulator, RpiR family</fullName>
    </submittedName>
</protein>
<dbReference type="InterPro" id="IPR009057">
    <property type="entry name" value="Homeodomain-like_sf"/>
</dbReference>
<dbReference type="GO" id="GO:0003677">
    <property type="term" value="F:DNA binding"/>
    <property type="evidence" value="ECO:0007669"/>
    <property type="project" value="UniProtKB-KW"/>
</dbReference>
<gene>
    <name evidence="4" type="ORF">SAMN04487885_1377</name>
</gene>
<dbReference type="SUPFAM" id="SSF53697">
    <property type="entry name" value="SIS domain"/>
    <property type="match status" value="1"/>
</dbReference>
<dbReference type="OrthoDB" id="3684496at2"/>
<dbReference type="PANTHER" id="PTHR30514">
    <property type="entry name" value="GLUCOKINASE"/>
    <property type="match status" value="1"/>
</dbReference>
<evidence type="ECO:0000256" key="2">
    <source>
        <dbReference type="ARBA" id="ARBA00023125"/>
    </source>
</evidence>
<dbReference type="Gene3D" id="1.10.10.10">
    <property type="entry name" value="Winged helix-like DNA-binding domain superfamily/Winged helix DNA-binding domain"/>
    <property type="match status" value="1"/>
</dbReference>
<dbReference type="Gene3D" id="3.40.50.10490">
    <property type="entry name" value="Glucose-6-phosphate isomerase like protein, domain 1"/>
    <property type="match status" value="1"/>
</dbReference>
<evidence type="ECO:0000313" key="5">
    <source>
        <dbReference type="Proteomes" id="UP000182135"/>
    </source>
</evidence>
<proteinExistence type="predicted"/>
<dbReference type="GO" id="GO:0003700">
    <property type="term" value="F:DNA-binding transcription factor activity"/>
    <property type="evidence" value="ECO:0007669"/>
    <property type="project" value="InterPro"/>
</dbReference>
<dbReference type="PROSITE" id="PS51071">
    <property type="entry name" value="HTH_RPIR"/>
    <property type="match status" value="1"/>
</dbReference>
<dbReference type="GeneID" id="90543128"/>
<name>A0A1I2Q6R0_9CLOT</name>
<dbReference type="Proteomes" id="UP000182135">
    <property type="component" value="Unassembled WGS sequence"/>
</dbReference>
<dbReference type="SUPFAM" id="SSF46689">
    <property type="entry name" value="Homeodomain-like"/>
    <property type="match status" value="1"/>
</dbReference>
<keyword evidence="2" id="KW-0238">DNA-binding</keyword>
<dbReference type="InterPro" id="IPR047640">
    <property type="entry name" value="RpiR-like"/>
</dbReference>
<keyword evidence="5" id="KW-1185">Reference proteome</keyword>
<dbReference type="eggNOG" id="COG1737">
    <property type="taxonomic scope" value="Bacteria"/>
</dbReference>
<dbReference type="InterPro" id="IPR000281">
    <property type="entry name" value="HTH_RpiR"/>
</dbReference>
<keyword evidence="3" id="KW-0804">Transcription</keyword>
<dbReference type="InterPro" id="IPR046348">
    <property type="entry name" value="SIS_dom_sf"/>
</dbReference>
<organism evidence="4 5">
    <name type="scientific">Clostridium cadaveris</name>
    <dbReference type="NCBI Taxonomy" id="1529"/>
    <lineage>
        <taxon>Bacteria</taxon>
        <taxon>Bacillati</taxon>
        <taxon>Bacillota</taxon>
        <taxon>Clostridia</taxon>
        <taxon>Eubacteriales</taxon>
        <taxon>Clostridiaceae</taxon>
        <taxon>Clostridium</taxon>
    </lineage>
</organism>
<keyword evidence="1" id="KW-0805">Transcription regulation</keyword>
<dbReference type="Pfam" id="PF01418">
    <property type="entry name" value="HTH_6"/>
    <property type="match status" value="1"/>
</dbReference>
<evidence type="ECO:0000256" key="3">
    <source>
        <dbReference type="ARBA" id="ARBA00023163"/>
    </source>
</evidence>
<dbReference type="CDD" id="cd05013">
    <property type="entry name" value="SIS_RpiR"/>
    <property type="match status" value="1"/>
</dbReference>
<evidence type="ECO:0000313" key="4">
    <source>
        <dbReference type="EMBL" id="SFG24044.1"/>
    </source>
</evidence>
<dbReference type="AlphaFoldDB" id="A0A1I2Q6R0"/>
<dbReference type="STRING" id="1529.SAMN04487885_1377"/>
<dbReference type="InterPro" id="IPR035472">
    <property type="entry name" value="RpiR-like_SIS"/>
</dbReference>
<dbReference type="PANTHER" id="PTHR30514:SF1">
    <property type="entry name" value="HTH-TYPE TRANSCRIPTIONAL REGULATOR HEXR-RELATED"/>
    <property type="match status" value="1"/>
</dbReference>
<dbReference type="Pfam" id="PF01380">
    <property type="entry name" value="SIS"/>
    <property type="match status" value="1"/>
</dbReference>
<dbReference type="GO" id="GO:1901135">
    <property type="term" value="P:carbohydrate derivative metabolic process"/>
    <property type="evidence" value="ECO:0007669"/>
    <property type="project" value="InterPro"/>
</dbReference>
<accession>A0A1I2Q6R0</accession>
<dbReference type="InterPro" id="IPR001347">
    <property type="entry name" value="SIS_dom"/>
</dbReference>
<evidence type="ECO:0000256" key="1">
    <source>
        <dbReference type="ARBA" id="ARBA00023015"/>
    </source>
</evidence>
<dbReference type="InterPro" id="IPR036388">
    <property type="entry name" value="WH-like_DNA-bd_sf"/>
</dbReference>
<dbReference type="RefSeq" id="WP_027639256.1">
    <property type="nucleotide sequence ID" value="NZ_CP076620.1"/>
</dbReference>
<dbReference type="PROSITE" id="PS51464">
    <property type="entry name" value="SIS"/>
    <property type="match status" value="1"/>
</dbReference>
<sequence length="279" mass="31842">MKSIFLRLYEAQDIASETEKAVIGYLLKNPEDVMNLNVRELADKTFSSPSTIIRMCQRVGFEGYKDFRQTMIYEIASKNNKRDNEIEDVSQYDSISEIIKKVTYKNIASLEETMNLVDDETLEKCVEIIDNAKNICLYGIGASLCVARDAYLKFLRLNKQCTINDDLHSQLLQAKNMNSNDVGIVISYSGYTVEMIECMRIMKENNVPLIAITRNTPSIVAKLGDYVLYIPSTEPTFRSAAMVSRMAQLNIIDLLFTALMNREYEKSLKVIRNNSIEKS</sequence>